<comment type="caution">
    <text evidence="2">The sequence shown here is derived from an EMBL/GenBank/DDBJ whole genome shotgun (WGS) entry which is preliminary data.</text>
</comment>
<dbReference type="InterPro" id="IPR000600">
    <property type="entry name" value="ROK"/>
</dbReference>
<evidence type="ECO:0000256" key="1">
    <source>
        <dbReference type="ARBA" id="ARBA00006479"/>
    </source>
</evidence>
<protein>
    <submittedName>
        <fullName evidence="2">ROK family protein</fullName>
    </submittedName>
</protein>
<dbReference type="SUPFAM" id="SSF53067">
    <property type="entry name" value="Actin-like ATPase domain"/>
    <property type="match status" value="1"/>
</dbReference>
<reference evidence="2" key="1">
    <citation type="submission" date="2022-06" db="EMBL/GenBank/DDBJ databases">
        <title>Gramella sediminis sp. nov., isolated from deep-sea sediment of the Indian Ocean.</title>
        <authorList>
            <person name="Yang L."/>
        </authorList>
    </citation>
    <scope>NUCLEOTIDE SEQUENCE</scope>
    <source>
        <strain evidence="2">HMD3159</strain>
    </source>
</reference>
<proteinExistence type="inferred from homology"/>
<dbReference type="Gene3D" id="3.30.420.40">
    <property type="match status" value="2"/>
</dbReference>
<dbReference type="Proteomes" id="UP001155077">
    <property type="component" value="Unassembled WGS sequence"/>
</dbReference>
<accession>A0ABT0Z630</accession>
<name>A0ABT0Z630_9FLAO</name>
<gene>
    <name evidence="2" type="ORF">NE848_15825</name>
</gene>
<comment type="similarity">
    <text evidence="1">Belongs to the ROK (NagC/XylR) family.</text>
</comment>
<dbReference type="PANTHER" id="PTHR18964:SF149">
    <property type="entry name" value="BIFUNCTIONAL UDP-N-ACETYLGLUCOSAMINE 2-EPIMERASE_N-ACETYLMANNOSAMINE KINASE"/>
    <property type="match status" value="1"/>
</dbReference>
<evidence type="ECO:0000313" key="3">
    <source>
        <dbReference type="Proteomes" id="UP001155077"/>
    </source>
</evidence>
<dbReference type="RefSeq" id="WP_252115495.1">
    <property type="nucleotide sequence ID" value="NZ_JAMSCK010000006.1"/>
</dbReference>
<keyword evidence="3" id="KW-1185">Reference proteome</keyword>
<dbReference type="EMBL" id="JAMSCK010000006">
    <property type="protein sequence ID" value="MCM8570865.1"/>
    <property type="molecule type" value="Genomic_DNA"/>
</dbReference>
<dbReference type="InterPro" id="IPR043129">
    <property type="entry name" value="ATPase_NBD"/>
</dbReference>
<organism evidence="2 3">
    <name type="scientific">Gramella jeungdoensis</name>
    <dbReference type="NCBI Taxonomy" id="708091"/>
    <lineage>
        <taxon>Bacteria</taxon>
        <taxon>Pseudomonadati</taxon>
        <taxon>Bacteroidota</taxon>
        <taxon>Flavobacteriia</taxon>
        <taxon>Flavobacteriales</taxon>
        <taxon>Flavobacteriaceae</taxon>
        <taxon>Christiangramia</taxon>
    </lineage>
</organism>
<sequence length="305" mass="34655">MAFVIGVDIGGSHISSAVIDQTSNQIVENTYFSGYVNNKESKEEIYRQWSEIINKTLSVKLNQEVKGIGIAMPGPFQYKTGVAMFEKNDKYEALYGTCVQSELKEFLNKKDLPIRFLNDASSFGVGSTVINNNSQENIVAITLGTGFGATFLSHQIPVTDQDNVPKEGCLWDKEFRDGIADDYFSTRWFLKRFEFHTGEKMAGVKEIALQDNRVCKRVFEEFADNLSMFLYPYLEKFNTDLLIIGGNIAKADEYFLDQVINNWKVKDFNIPVIVIKNTEKSIIIGASFLFNESFWSEVKDKLPEL</sequence>
<dbReference type="PANTHER" id="PTHR18964">
    <property type="entry name" value="ROK (REPRESSOR, ORF, KINASE) FAMILY"/>
    <property type="match status" value="1"/>
</dbReference>
<evidence type="ECO:0000313" key="2">
    <source>
        <dbReference type="EMBL" id="MCM8570865.1"/>
    </source>
</evidence>
<dbReference type="Pfam" id="PF00480">
    <property type="entry name" value="ROK"/>
    <property type="match status" value="1"/>
</dbReference>